<dbReference type="Proteomes" id="UP000193920">
    <property type="component" value="Unassembled WGS sequence"/>
</dbReference>
<reference evidence="2 3" key="1">
    <citation type="submission" date="2016-08" db="EMBL/GenBank/DDBJ databases">
        <title>A Parts List for Fungal Cellulosomes Revealed by Comparative Genomics.</title>
        <authorList>
            <consortium name="DOE Joint Genome Institute"/>
            <person name="Haitjema C.H."/>
            <person name="Gilmore S.P."/>
            <person name="Henske J.K."/>
            <person name="Solomon K.V."/>
            <person name="De Groot R."/>
            <person name="Kuo A."/>
            <person name="Mondo S.J."/>
            <person name="Salamov A.A."/>
            <person name="Labutti K."/>
            <person name="Zhao Z."/>
            <person name="Chiniquy J."/>
            <person name="Barry K."/>
            <person name="Brewer H.M."/>
            <person name="Purvine S.O."/>
            <person name="Wright A.T."/>
            <person name="Boxma B."/>
            <person name="Van Alen T."/>
            <person name="Hackstein J.H."/>
            <person name="Baker S.E."/>
            <person name="Grigoriev I.V."/>
            <person name="O'Malley M.A."/>
        </authorList>
    </citation>
    <scope>NUCLEOTIDE SEQUENCE [LARGE SCALE GENOMIC DNA]</scope>
    <source>
        <strain evidence="2 3">G1</strain>
    </source>
</reference>
<feature type="compositionally biased region" description="Polar residues" evidence="1">
    <location>
        <begin position="321"/>
        <end position="345"/>
    </location>
</feature>
<evidence type="ECO:0000256" key="1">
    <source>
        <dbReference type="SAM" id="MobiDB-lite"/>
    </source>
</evidence>
<feature type="region of interest" description="Disordered" evidence="1">
    <location>
        <begin position="427"/>
        <end position="456"/>
    </location>
</feature>
<gene>
    <name evidence="2" type="ORF">LY90DRAFT_517965</name>
</gene>
<comment type="caution">
    <text evidence="2">The sequence shown here is derived from an EMBL/GenBank/DDBJ whole genome shotgun (WGS) entry which is preliminary data.</text>
</comment>
<organism evidence="2 3">
    <name type="scientific">Neocallimastix californiae</name>
    <dbReference type="NCBI Taxonomy" id="1754190"/>
    <lineage>
        <taxon>Eukaryota</taxon>
        <taxon>Fungi</taxon>
        <taxon>Fungi incertae sedis</taxon>
        <taxon>Chytridiomycota</taxon>
        <taxon>Chytridiomycota incertae sedis</taxon>
        <taxon>Neocallimastigomycetes</taxon>
        <taxon>Neocallimastigales</taxon>
        <taxon>Neocallimastigaceae</taxon>
        <taxon>Neocallimastix</taxon>
    </lineage>
</organism>
<protein>
    <submittedName>
        <fullName evidence="2">Uncharacterized protein</fullName>
    </submittedName>
</protein>
<dbReference type="OrthoDB" id="2156822at2759"/>
<dbReference type="AlphaFoldDB" id="A0A1Y1ZX64"/>
<proteinExistence type="predicted"/>
<dbReference type="EMBL" id="MCOG01000346">
    <property type="protein sequence ID" value="ORY14843.1"/>
    <property type="molecule type" value="Genomic_DNA"/>
</dbReference>
<evidence type="ECO:0000313" key="3">
    <source>
        <dbReference type="Proteomes" id="UP000193920"/>
    </source>
</evidence>
<evidence type="ECO:0000313" key="2">
    <source>
        <dbReference type="EMBL" id="ORY14843.1"/>
    </source>
</evidence>
<keyword evidence="3" id="KW-1185">Reference proteome</keyword>
<accession>A0A1Y1ZX64</accession>
<feature type="compositionally biased region" description="Low complexity" evidence="1">
    <location>
        <begin position="447"/>
        <end position="456"/>
    </location>
</feature>
<name>A0A1Y1ZX64_9FUNG</name>
<feature type="region of interest" description="Disordered" evidence="1">
    <location>
        <begin position="321"/>
        <end position="353"/>
    </location>
</feature>
<feature type="compositionally biased region" description="Polar residues" evidence="1">
    <location>
        <begin position="427"/>
        <end position="441"/>
    </location>
</feature>
<sequence length="606" mass="67471">MAEDSKKSRNNLVHFLDEDEIENELTFFEEDGRIDFNSNHAYNKNQFKKRKLFNTNTSNQNFERISPISFAPNVSSIDKQSFAVHNTINNKRKNKSMFTSFNNEIQDDITNSYEIDSNEPFMPAHKSIKIDTNSDAITSPIVSASTSPVYTSTPIAISTPISKRDAIIPVRSSTPIVPPSALKSEGSFSSISSISSINKSKNDSNLLSIRDDLHSLELTSSSNFINNSSNNDIIPNSVSTPISIPNYSSDSSHLSELRDEENLKNVDDIKDIFSTEKLMNSKLIINLPSSVRNKNLYWNLGINSSDSPFLSFTKELNENNSMLSPNRSPILKNNGNSSDYSSSPVPYQKQKKSESTGSELVLFKPIPWKQPLQNMIESSVSDNSLIISTNQNKDMEDNSFNSINNVSNSSTPTSAVITNELPFLSISKTPDKQNNSYTTSDAIPIPTTQNNSSINMNTSSILPISPISMPMNLDNSLMSSTNSSPSSRKEMEIPYSEETYRYYGNLSSSSFSTSPSPITSSALMNRISRNNTELQSNIKFVPNKINTEGNNKINYTDLFDYKDDLLPSNIDHHDNDTIPTTNMVGFNNNNNNNNNTQPADSMDVDF</sequence>